<reference evidence="2 3" key="1">
    <citation type="submission" date="2023-11" db="EMBL/GenBank/DDBJ databases">
        <title>Halocaridina rubra genome assembly.</title>
        <authorList>
            <person name="Smith C."/>
        </authorList>
    </citation>
    <scope>NUCLEOTIDE SEQUENCE [LARGE SCALE GENOMIC DNA]</scope>
    <source>
        <strain evidence="2">EP-1</strain>
        <tissue evidence="2">Whole</tissue>
    </source>
</reference>
<feature type="region of interest" description="Disordered" evidence="1">
    <location>
        <begin position="1"/>
        <end position="74"/>
    </location>
</feature>
<feature type="compositionally biased region" description="Gly residues" evidence="1">
    <location>
        <begin position="54"/>
        <end position="67"/>
    </location>
</feature>
<proteinExistence type="predicted"/>
<comment type="caution">
    <text evidence="2">The sequence shown here is derived from an EMBL/GenBank/DDBJ whole genome shotgun (WGS) entry which is preliminary data.</text>
</comment>
<sequence length="109" mass="11969">MKMQRRRGGKANQREQGQMRRKPRGGSYTANNVGQYLDFQRGRKRAATGKRGRGGGGGGRGGRGGKGFAHEEGRKGLQVLTSKFGIRVQMELIDELSGTVGKHRDIRLT</sequence>
<name>A0AAN8WX97_HALRR</name>
<gene>
    <name evidence="2" type="ORF">SK128_023422</name>
</gene>
<evidence type="ECO:0000313" key="2">
    <source>
        <dbReference type="EMBL" id="KAK7068000.1"/>
    </source>
</evidence>
<keyword evidence="3" id="KW-1185">Reference proteome</keyword>
<dbReference type="AlphaFoldDB" id="A0AAN8WX97"/>
<accession>A0AAN8WX97</accession>
<protein>
    <submittedName>
        <fullName evidence="2">Uncharacterized protein</fullName>
    </submittedName>
</protein>
<dbReference type="Proteomes" id="UP001381693">
    <property type="component" value="Unassembled WGS sequence"/>
</dbReference>
<dbReference type="EMBL" id="JAXCGZ010017516">
    <property type="protein sequence ID" value="KAK7068000.1"/>
    <property type="molecule type" value="Genomic_DNA"/>
</dbReference>
<evidence type="ECO:0000256" key="1">
    <source>
        <dbReference type="SAM" id="MobiDB-lite"/>
    </source>
</evidence>
<feature type="compositionally biased region" description="Basic residues" evidence="1">
    <location>
        <begin position="42"/>
        <end position="53"/>
    </location>
</feature>
<evidence type="ECO:0000313" key="3">
    <source>
        <dbReference type="Proteomes" id="UP001381693"/>
    </source>
</evidence>
<organism evidence="2 3">
    <name type="scientific">Halocaridina rubra</name>
    <name type="common">Hawaiian red shrimp</name>
    <dbReference type="NCBI Taxonomy" id="373956"/>
    <lineage>
        <taxon>Eukaryota</taxon>
        <taxon>Metazoa</taxon>
        <taxon>Ecdysozoa</taxon>
        <taxon>Arthropoda</taxon>
        <taxon>Crustacea</taxon>
        <taxon>Multicrustacea</taxon>
        <taxon>Malacostraca</taxon>
        <taxon>Eumalacostraca</taxon>
        <taxon>Eucarida</taxon>
        <taxon>Decapoda</taxon>
        <taxon>Pleocyemata</taxon>
        <taxon>Caridea</taxon>
        <taxon>Atyoidea</taxon>
        <taxon>Atyidae</taxon>
        <taxon>Halocaridina</taxon>
    </lineage>
</organism>